<feature type="compositionally biased region" description="Basic residues" evidence="2">
    <location>
        <begin position="169"/>
        <end position="178"/>
    </location>
</feature>
<dbReference type="Pfam" id="PF26093">
    <property type="entry name" value="HTH_TGH"/>
    <property type="match status" value="1"/>
</dbReference>
<evidence type="ECO:0000256" key="1">
    <source>
        <dbReference type="ARBA" id="ARBA00008600"/>
    </source>
</evidence>
<feature type="compositionally biased region" description="Basic and acidic residues" evidence="2">
    <location>
        <begin position="664"/>
        <end position="684"/>
    </location>
</feature>
<dbReference type="RefSeq" id="XP_011301352.1">
    <property type="nucleotide sequence ID" value="XM_011303050.1"/>
</dbReference>
<feature type="compositionally biased region" description="Polar residues" evidence="2">
    <location>
        <begin position="107"/>
        <end position="117"/>
    </location>
</feature>
<feature type="region of interest" description="Disordered" evidence="2">
    <location>
        <begin position="101"/>
        <end position="135"/>
    </location>
</feature>
<dbReference type="OrthoDB" id="20507at2759"/>
<dbReference type="GeneID" id="105265518"/>
<dbReference type="KEGG" id="fas:105265518"/>
<keyword evidence="5" id="KW-1185">Reference proteome</keyword>
<accession>A0A9R1T1T8</accession>
<reference evidence="4" key="1">
    <citation type="submission" date="2015-01" db="EMBL/GenBank/DDBJ databases">
        <title>Transcriptome Assembly of Fopius arisanus.</title>
        <authorList>
            <person name="Geib S."/>
        </authorList>
    </citation>
    <scope>NUCLEOTIDE SEQUENCE</scope>
</reference>
<proteinExistence type="inferred from homology"/>
<feature type="compositionally biased region" description="Basic and acidic residues" evidence="2">
    <location>
        <begin position="369"/>
        <end position="385"/>
    </location>
</feature>
<dbReference type="PROSITE" id="PS50174">
    <property type="entry name" value="G_PATCH"/>
    <property type="match status" value="1"/>
</dbReference>
<dbReference type="Pfam" id="PF01585">
    <property type="entry name" value="G-patch"/>
    <property type="match status" value="1"/>
</dbReference>
<dbReference type="Pfam" id="PF07713">
    <property type="entry name" value="DUF1604"/>
    <property type="match status" value="1"/>
</dbReference>
<dbReference type="GO" id="GO:0006397">
    <property type="term" value="P:mRNA processing"/>
    <property type="evidence" value="ECO:0007669"/>
    <property type="project" value="InterPro"/>
</dbReference>
<feature type="region of interest" description="Disordered" evidence="2">
    <location>
        <begin position="295"/>
        <end position="318"/>
    </location>
</feature>
<dbReference type="PANTHER" id="PTHR13384:SF19">
    <property type="entry name" value="G PATCH DOMAIN-CONTAINING PROTEIN 1"/>
    <property type="match status" value="1"/>
</dbReference>
<protein>
    <submittedName>
        <fullName evidence="4">CG8833_0 protein</fullName>
    </submittedName>
    <submittedName>
        <fullName evidence="6">G patch domain-containing protein 1 homolog</fullName>
    </submittedName>
</protein>
<accession>A0A0C9RCW1</accession>
<feature type="region of interest" description="Disordered" evidence="2">
    <location>
        <begin position="865"/>
        <end position="896"/>
    </location>
</feature>
<evidence type="ECO:0000313" key="4">
    <source>
        <dbReference type="EMBL" id="JAG84186.1"/>
    </source>
</evidence>
<evidence type="ECO:0000259" key="3">
    <source>
        <dbReference type="PROSITE" id="PS50174"/>
    </source>
</evidence>
<feature type="region of interest" description="Disordered" evidence="2">
    <location>
        <begin position="1"/>
        <end position="28"/>
    </location>
</feature>
<comment type="similarity">
    <text evidence="1">Belongs to the GPATCH1 family.</text>
</comment>
<evidence type="ECO:0000256" key="2">
    <source>
        <dbReference type="SAM" id="MobiDB-lite"/>
    </source>
</evidence>
<dbReference type="InterPro" id="IPR011666">
    <property type="entry name" value="DUF1604"/>
</dbReference>
<dbReference type="EMBL" id="GBYB01014419">
    <property type="protein sequence ID" value="JAG84186.1"/>
    <property type="molecule type" value="Transcribed_RNA"/>
</dbReference>
<feature type="domain" description="G-patch" evidence="3">
    <location>
        <begin position="146"/>
        <end position="166"/>
    </location>
</feature>
<reference evidence="6" key="2">
    <citation type="submission" date="2025-04" db="UniProtKB">
        <authorList>
            <consortium name="RefSeq"/>
        </authorList>
    </citation>
    <scope>IDENTIFICATION</scope>
    <source>
        <strain evidence="6">USDA-PBARC FA_bdor</strain>
        <tissue evidence="6">Whole organism</tissue>
    </source>
</reference>
<evidence type="ECO:0000313" key="5">
    <source>
        <dbReference type="Proteomes" id="UP000694866"/>
    </source>
</evidence>
<dbReference type="AlphaFoldDB" id="A0A0C9RCW1"/>
<dbReference type="GO" id="GO:0005634">
    <property type="term" value="C:nucleus"/>
    <property type="evidence" value="ECO:0007669"/>
    <property type="project" value="TreeGrafter"/>
</dbReference>
<dbReference type="PANTHER" id="PTHR13384">
    <property type="entry name" value="G PATCH DOMAIN-CONTAINING PROTEIN 1"/>
    <property type="match status" value="1"/>
</dbReference>
<dbReference type="InterPro" id="IPR000467">
    <property type="entry name" value="G_patch_dom"/>
</dbReference>
<feature type="compositionally biased region" description="Basic residues" evidence="2">
    <location>
        <begin position="875"/>
        <end position="896"/>
    </location>
</feature>
<sequence>MGDSDNENYVTFGEPLEPLDEENLPRKKPVTIEEQIATDAQGRRRFHGAFTGGFSAGYFNTVGTRDGWRPQQFKSSRSNKAGSVNQLPEDFMDEEDTGEFGIAPTAIRTSSDYTSSAKGAKRERPRASEGPIPGVPVLQDILKPVTDTIGVALLKKMGWKPGQGVGPRVTRREKRRTRERNDKKKFYGCSLPNQEAKTTETTSESSDEDHEGILFAPDDYEPFRLNPKSNTFGIGYSGLERTSVLGHINLFDGPSLQLTEKNKKLSIKGQAFGVGAFEADDEDIYARDDMSRYDFTLGPESKKTPRRKPNESTVEGCLEGFVPAKNTLPRHKYFPPPELPKDFKPIHRVRKSRFSPAEDLKDSNQSTREMAHRKGLARHDLDATDRSVILGESSSHDKPTGPDKTSQSKPSPAANIITRTLNLHGREHLKNISETLKEPKKPAVSWLDKLSTTSFVRGGVEGAENTPGALQNLPEFKSSLGSTPKPFIEEEKQKRFEQYLEFVNNNERSKLSSIQPLSMTEWQRGREEEEFEQALRMCEGPGTSINKSDNIEDPMVAAARAKMFGKLTRVVEPWQPSSIICKRFNIPEPRTGCAKPEVKKKFSVFEGLDFSSDKFQRATDTAGTYKEPHIEYKSVGKKVERVEAVKEVEETTGTQGAQRVQGELGHRLDTSDIDTRGSRSGKMRDFESSYGKIFGKGSEKTQDAEVSHGEETGKKDLFKAIFLSSSEDEGGDEGEGVEDGVNEDAVKALLIGRTMGEANPLRNDSPPRGIFAKLDLDELVKPTAKGTEGASGNFETRKLPTTPGEQKDSGGNLGGNSGENLGVEISMQTYGPALPAKSTRTESGNSEIVQKPVFRSVVVTKVERDQVQWIERKESKKKKKHKQKEKRHKHKKKSKR</sequence>
<evidence type="ECO:0000313" key="6">
    <source>
        <dbReference type="RefSeq" id="XP_011301352.1"/>
    </source>
</evidence>
<dbReference type="Proteomes" id="UP000694866">
    <property type="component" value="Unplaced"/>
</dbReference>
<feature type="region of interest" description="Disordered" evidence="2">
    <location>
        <begin position="327"/>
        <end position="346"/>
    </location>
</feature>
<feature type="region of interest" description="Disordered" evidence="2">
    <location>
        <begin position="161"/>
        <end position="180"/>
    </location>
</feature>
<gene>
    <name evidence="4" type="primary">CG8833_0</name>
    <name evidence="6" type="synonym">LOC105265518</name>
    <name evidence="4" type="ORF">g.40247</name>
</gene>
<feature type="region of interest" description="Disordered" evidence="2">
    <location>
        <begin position="648"/>
        <end position="684"/>
    </location>
</feature>
<dbReference type="GO" id="GO:0003723">
    <property type="term" value="F:RNA binding"/>
    <property type="evidence" value="ECO:0007669"/>
    <property type="project" value="TreeGrafter"/>
</dbReference>
<feature type="compositionally biased region" description="Basic and acidic residues" evidence="2">
    <location>
        <begin position="865"/>
        <end position="874"/>
    </location>
</feature>
<feature type="region of interest" description="Disordered" evidence="2">
    <location>
        <begin position="352"/>
        <end position="414"/>
    </location>
</feature>
<feature type="region of interest" description="Disordered" evidence="2">
    <location>
        <begin position="782"/>
        <end position="822"/>
    </location>
</feature>
<name>A0A0C9RCW1_9HYME</name>
<organism evidence="4">
    <name type="scientific">Fopius arisanus</name>
    <dbReference type="NCBI Taxonomy" id="64838"/>
    <lineage>
        <taxon>Eukaryota</taxon>
        <taxon>Metazoa</taxon>
        <taxon>Ecdysozoa</taxon>
        <taxon>Arthropoda</taxon>
        <taxon>Hexapoda</taxon>
        <taxon>Insecta</taxon>
        <taxon>Pterygota</taxon>
        <taxon>Neoptera</taxon>
        <taxon>Endopterygota</taxon>
        <taxon>Hymenoptera</taxon>
        <taxon>Apocrita</taxon>
        <taxon>Ichneumonoidea</taxon>
        <taxon>Braconidae</taxon>
        <taxon>Opiinae</taxon>
        <taxon>Fopius</taxon>
    </lineage>
</organism>